<dbReference type="InterPro" id="IPR004344">
    <property type="entry name" value="TTL/TTLL_fam"/>
</dbReference>
<evidence type="ECO:0000256" key="6">
    <source>
        <dbReference type="SAM" id="MobiDB-lite"/>
    </source>
</evidence>
<feature type="compositionally biased region" description="Basic residues" evidence="6">
    <location>
        <begin position="14"/>
        <end position="33"/>
    </location>
</feature>
<evidence type="ECO:0000256" key="3">
    <source>
        <dbReference type="ARBA" id="ARBA00022598"/>
    </source>
</evidence>
<dbReference type="AlphaFoldDB" id="A0A8I6TKB3"/>
<dbReference type="GO" id="GO:0070736">
    <property type="term" value="F:protein-glycine ligase activity, initiating"/>
    <property type="evidence" value="ECO:0007669"/>
    <property type="project" value="TreeGrafter"/>
</dbReference>
<evidence type="ECO:0000256" key="5">
    <source>
        <dbReference type="ARBA" id="ARBA00022840"/>
    </source>
</evidence>
<feature type="compositionally biased region" description="Polar residues" evidence="6">
    <location>
        <begin position="196"/>
        <end position="207"/>
    </location>
</feature>
<sequence>MADAKRAVGGNKGGNRKKLKTFHKKGAVKKKISSSKGASKIKASSVAGRTNQKIKLPSSNKKKISKGIINNASERKSLNMSVNCNEDNKPIEVLMAALATMPSLNVDELLKHYIAAKDVEPQNSVDNIDIPDVPEGRKTYGKGKKVSIKSKRIIAKKKTKTPVGIKVDKAHVKPQNAEDGAKLGASGKTQPKIASKKSQILQKPPSDQTKENMGEVNEEKSAEENSPNATEEKEEQETSPSPNVVISQSVQTVQKPTVTTVDAGEETLDLTSILDKNQNNASPVFHMDRTQSPSNARLPDKSKDVKKPGEIACHESNDSEKKCDTLIGMYLRKQEQIEKEFQSICQFVNRKRYNQLRLMADEALKNETTFALCCHSNGFQSVKKFFHARGWTERFANPDEKPLQYNNLMPAPDNESLVLSKLISRMPVKFIWAEGLINWSNIATSTIVNKFPYCSRSISTKTGLLQYLQSQHWTYSANFAYVKYPRTVSITNEDDMKYFATQYRISACVSMLKHFVEAYDEKRELVADHGVIPIECMDFAIQRVCEFVTFEEGTDVDQWNISMVTEDDWILFLLRFLDVAHFNAKYKNTCDYDIHKLAESARKCVTRVRDFWSDIDHEGVKNLWIVKPGASSCGRGIRIFKSLVEIANHCKPGFSYIAQKYIERPMIIHKTKFDIRQWFLVTSIQPMVVYMYDLCYLRFCSKEFSLVNLHESVHLSNNSVQCRYQNVSTRCGELPSDNMWDSDQFLSYLRGRKEDDKWFAITLPGMRKGIVGALLASQEGMVHRANCFNLYGADFMLTEDFVPWLIEINAGPCLRSTTSVTARLCPMVIEDTLNLVLSNTRENRTNPRPDELNECGHFRLIYTQKYLPPGKEEIEDLCINGKEAKMNYAQEMKLNKQKVPWVQKAADVSELYNLRSLNYDKLSNYAKVKTTTPDIKLWSYANHMFPYGPGSAINKFDIHLASFDDGSTNMAAELSSKAHDITGTFFSFPHQGNKMKIICPYNDTNTKSYYSKIKGKRTQSKISITEDAPPKKYESQGKSIFKHSFNSLKPFNL</sequence>
<feature type="compositionally biased region" description="Polar residues" evidence="6">
    <location>
        <begin position="238"/>
        <end position="247"/>
    </location>
</feature>
<keyword evidence="5" id="KW-0067">ATP-binding</keyword>
<keyword evidence="4" id="KW-0547">Nucleotide-binding</keyword>
<dbReference type="GeneID" id="106672574"/>
<evidence type="ECO:0000313" key="7">
    <source>
        <dbReference type="EnsemblMetazoa" id="XP_014259592.1"/>
    </source>
</evidence>
<dbReference type="PANTHER" id="PTHR45870">
    <property type="entry name" value="TUBULIN MONOGLYCYLASE TTLL3"/>
    <property type="match status" value="1"/>
</dbReference>
<evidence type="ECO:0000256" key="1">
    <source>
        <dbReference type="ARBA" id="ARBA00004496"/>
    </source>
</evidence>
<protein>
    <recommendedName>
        <fullName evidence="9">Tubulin glycylase 3A-like</fullName>
    </recommendedName>
</protein>
<evidence type="ECO:0000256" key="4">
    <source>
        <dbReference type="ARBA" id="ARBA00022741"/>
    </source>
</evidence>
<dbReference type="PROSITE" id="PS51221">
    <property type="entry name" value="TTL"/>
    <property type="match status" value="1"/>
</dbReference>
<dbReference type="GO" id="GO:0060271">
    <property type="term" value="P:cilium assembly"/>
    <property type="evidence" value="ECO:0007669"/>
    <property type="project" value="TreeGrafter"/>
</dbReference>
<feature type="region of interest" description="Disordered" evidence="6">
    <location>
        <begin position="1"/>
        <end position="62"/>
    </location>
</feature>
<dbReference type="EnsemblMetazoa" id="XM_014404106.2">
    <property type="protein sequence ID" value="XP_014259592.1"/>
    <property type="gene ID" value="LOC106672574"/>
</dbReference>
<dbReference type="Gene3D" id="3.30.470.20">
    <property type="entry name" value="ATP-grasp fold, B domain"/>
    <property type="match status" value="1"/>
</dbReference>
<dbReference type="GO" id="GO:0003341">
    <property type="term" value="P:cilium movement"/>
    <property type="evidence" value="ECO:0007669"/>
    <property type="project" value="TreeGrafter"/>
</dbReference>
<feature type="region of interest" description="Disordered" evidence="6">
    <location>
        <begin position="279"/>
        <end position="306"/>
    </location>
</feature>
<dbReference type="Proteomes" id="UP000494040">
    <property type="component" value="Unassembled WGS sequence"/>
</dbReference>
<evidence type="ECO:0008006" key="9">
    <source>
        <dbReference type="Google" id="ProtNLM"/>
    </source>
</evidence>
<keyword evidence="8" id="KW-1185">Reference proteome</keyword>
<dbReference type="RefSeq" id="XP_014259592.1">
    <property type="nucleotide sequence ID" value="XM_014404106.2"/>
</dbReference>
<dbReference type="GO" id="GO:0005930">
    <property type="term" value="C:axoneme"/>
    <property type="evidence" value="ECO:0007669"/>
    <property type="project" value="TreeGrafter"/>
</dbReference>
<dbReference type="Pfam" id="PF03133">
    <property type="entry name" value="TTL"/>
    <property type="match status" value="1"/>
</dbReference>
<dbReference type="OrthoDB" id="202825at2759"/>
<dbReference type="GO" id="GO:0005524">
    <property type="term" value="F:ATP binding"/>
    <property type="evidence" value="ECO:0007669"/>
    <property type="project" value="UniProtKB-KW"/>
</dbReference>
<name>A0A8I6TKB3_CIMLE</name>
<keyword evidence="3" id="KW-0436">Ligase</keyword>
<organism evidence="7 8">
    <name type="scientific">Cimex lectularius</name>
    <name type="common">Bed bug</name>
    <name type="synonym">Acanthia lectularia</name>
    <dbReference type="NCBI Taxonomy" id="79782"/>
    <lineage>
        <taxon>Eukaryota</taxon>
        <taxon>Metazoa</taxon>
        <taxon>Ecdysozoa</taxon>
        <taxon>Arthropoda</taxon>
        <taxon>Hexapoda</taxon>
        <taxon>Insecta</taxon>
        <taxon>Pterygota</taxon>
        <taxon>Neoptera</taxon>
        <taxon>Paraneoptera</taxon>
        <taxon>Hemiptera</taxon>
        <taxon>Heteroptera</taxon>
        <taxon>Panheteroptera</taxon>
        <taxon>Cimicomorpha</taxon>
        <taxon>Cimicidae</taxon>
        <taxon>Cimex</taxon>
    </lineage>
</organism>
<comment type="subcellular location">
    <subcellularLocation>
        <location evidence="1">Cytoplasm</location>
    </subcellularLocation>
</comment>
<dbReference type="PANTHER" id="PTHR45870:SF2">
    <property type="entry name" value="TUBULIN MONOGLYCYLASE TTLL3"/>
    <property type="match status" value="1"/>
</dbReference>
<dbReference type="SUPFAM" id="SSF56059">
    <property type="entry name" value="Glutathione synthetase ATP-binding domain-like"/>
    <property type="match status" value="1"/>
</dbReference>
<reference evidence="7" key="1">
    <citation type="submission" date="2022-01" db="UniProtKB">
        <authorList>
            <consortium name="EnsemblMetazoa"/>
        </authorList>
    </citation>
    <scope>IDENTIFICATION</scope>
</reference>
<evidence type="ECO:0000313" key="8">
    <source>
        <dbReference type="Proteomes" id="UP000494040"/>
    </source>
</evidence>
<accession>A0A8I6TKB3</accession>
<evidence type="ECO:0000256" key="2">
    <source>
        <dbReference type="ARBA" id="ARBA00022490"/>
    </source>
</evidence>
<feature type="compositionally biased region" description="Low complexity" evidence="6">
    <location>
        <begin position="34"/>
        <end position="47"/>
    </location>
</feature>
<feature type="compositionally biased region" description="Basic and acidic residues" evidence="6">
    <location>
        <begin position="208"/>
        <end position="223"/>
    </location>
</feature>
<feature type="region of interest" description="Disordered" evidence="6">
    <location>
        <begin position="124"/>
        <end position="145"/>
    </location>
</feature>
<keyword evidence="2" id="KW-0963">Cytoplasm</keyword>
<dbReference type="InterPro" id="IPR051437">
    <property type="entry name" value="TTLL_monoglycylase"/>
</dbReference>
<feature type="region of interest" description="Disordered" evidence="6">
    <location>
        <begin position="159"/>
        <end position="253"/>
    </location>
</feature>
<proteinExistence type="predicted"/>
<dbReference type="GO" id="GO:0015630">
    <property type="term" value="C:microtubule cytoskeleton"/>
    <property type="evidence" value="ECO:0007669"/>
    <property type="project" value="TreeGrafter"/>
</dbReference>